<dbReference type="PANTHER" id="PTHR48050:SF13">
    <property type="entry name" value="STEROL 3-BETA-GLUCOSYLTRANSFERASE UGT80A2"/>
    <property type="match status" value="1"/>
</dbReference>
<evidence type="ECO:0000256" key="2">
    <source>
        <dbReference type="ARBA" id="ARBA00022679"/>
    </source>
</evidence>
<evidence type="ECO:0000256" key="3">
    <source>
        <dbReference type="RuleBase" id="RU003718"/>
    </source>
</evidence>
<dbReference type="InterPro" id="IPR006326">
    <property type="entry name" value="UDPGT_MGT-like"/>
</dbReference>
<dbReference type="InterPro" id="IPR050426">
    <property type="entry name" value="Glycosyltransferase_28"/>
</dbReference>
<dbReference type="GO" id="GO:0016758">
    <property type="term" value="F:hexosyltransferase activity"/>
    <property type="evidence" value="ECO:0007669"/>
    <property type="project" value="InterPro"/>
</dbReference>
<sequence length="403" mass="43751">MAHIAMVSIPAPGHVNPSLEVIRELVARGHRVTYANDPAWAETVRGVGAELVPYESTLPFHRDDSWDGDAIEALRLFLDDAIAMLPQLRAAYENDRPDLFLYDIAGAPARILGAQWEIPAVQLSPTYVAWEGYEEDMKETTDAWKADPRGAEMYRVEREWLAANGQPPVEGWMGRPEKSLVLIPRVLQPNADSVGPQYTFVGPCLAPRPEQGEWTRPADAEKVLLVSLGSAFTDHPDFYRRCVEAFGDLPGWHVVLQVGKYVDPAVLGNVPASVEVHSWVPQLAILEQADAFLTHAGMGGSSEGLWTGTPMIAAPQAVDQFGNADALVAAGVARRVESETVTADELRAALLQLTGSPQVAARSAEIRRELREQGGTAEAVRLIEQELAAAAALRPPLGAEPRG</sequence>
<organism evidence="4 5">
    <name type="scientific">Pseudonocardia hierapolitana</name>
    <dbReference type="NCBI Taxonomy" id="1128676"/>
    <lineage>
        <taxon>Bacteria</taxon>
        <taxon>Bacillati</taxon>
        <taxon>Actinomycetota</taxon>
        <taxon>Actinomycetes</taxon>
        <taxon>Pseudonocardiales</taxon>
        <taxon>Pseudonocardiaceae</taxon>
        <taxon>Pseudonocardia</taxon>
    </lineage>
</organism>
<evidence type="ECO:0000256" key="1">
    <source>
        <dbReference type="ARBA" id="ARBA00009995"/>
    </source>
</evidence>
<dbReference type="Gene3D" id="3.40.50.2000">
    <property type="entry name" value="Glycogen Phosphorylase B"/>
    <property type="match status" value="2"/>
</dbReference>
<dbReference type="OrthoDB" id="6620093at2"/>
<protein>
    <submittedName>
        <fullName evidence="4">MGT family glycosyltransferase</fullName>
    </submittedName>
</protein>
<reference evidence="4 5" key="1">
    <citation type="submission" date="2019-06" db="EMBL/GenBank/DDBJ databases">
        <title>Sequencing the genomes of 1000 actinobacteria strains.</title>
        <authorList>
            <person name="Klenk H.-P."/>
        </authorList>
    </citation>
    <scope>NUCLEOTIDE SEQUENCE [LARGE SCALE GENOMIC DNA]</scope>
    <source>
        <strain evidence="4 5">DSM 45671</strain>
    </source>
</reference>
<dbReference type="GO" id="GO:0008194">
    <property type="term" value="F:UDP-glycosyltransferase activity"/>
    <property type="evidence" value="ECO:0007669"/>
    <property type="project" value="InterPro"/>
</dbReference>
<keyword evidence="5" id="KW-1185">Reference proteome</keyword>
<keyword evidence="3" id="KW-0328">Glycosyltransferase</keyword>
<evidence type="ECO:0000313" key="5">
    <source>
        <dbReference type="Proteomes" id="UP000321261"/>
    </source>
</evidence>
<keyword evidence="2 3" id="KW-0808">Transferase</keyword>
<dbReference type="FunFam" id="3.40.50.2000:FF:000072">
    <property type="entry name" value="Glycosyl transferase"/>
    <property type="match status" value="1"/>
</dbReference>
<dbReference type="SUPFAM" id="SSF53756">
    <property type="entry name" value="UDP-Glycosyltransferase/glycogen phosphorylase"/>
    <property type="match status" value="1"/>
</dbReference>
<comment type="caution">
    <text evidence="4">The sequence shown here is derived from an EMBL/GenBank/DDBJ whole genome shotgun (WGS) entry which is preliminary data.</text>
</comment>
<dbReference type="AlphaFoldDB" id="A0A561SZ00"/>
<dbReference type="InterPro" id="IPR002213">
    <property type="entry name" value="UDP_glucos_trans"/>
</dbReference>
<dbReference type="NCBIfam" id="TIGR01426">
    <property type="entry name" value="MGT"/>
    <property type="match status" value="1"/>
</dbReference>
<gene>
    <name evidence="4" type="ORF">FHX44_116008</name>
</gene>
<dbReference type="CDD" id="cd03784">
    <property type="entry name" value="GT1_Gtf-like"/>
    <property type="match status" value="1"/>
</dbReference>
<dbReference type="GO" id="GO:0017000">
    <property type="term" value="P:antibiotic biosynthetic process"/>
    <property type="evidence" value="ECO:0007669"/>
    <property type="project" value="UniProtKB-ARBA"/>
</dbReference>
<accession>A0A561SZ00</accession>
<dbReference type="Pfam" id="PF00201">
    <property type="entry name" value="UDPGT"/>
    <property type="match status" value="1"/>
</dbReference>
<dbReference type="PANTHER" id="PTHR48050">
    <property type="entry name" value="STEROL 3-BETA-GLUCOSYLTRANSFERASE"/>
    <property type="match status" value="1"/>
</dbReference>
<dbReference type="RefSeq" id="WP_147258810.1">
    <property type="nucleotide sequence ID" value="NZ_VIWU01000001.1"/>
</dbReference>
<dbReference type="PROSITE" id="PS00375">
    <property type="entry name" value="UDPGT"/>
    <property type="match status" value="1"/>
</dbReference>
<dbReference type="Proteomes" id="UP000321261">
    <property type="component" value="Unassembled WGS sequence"/>
</dbReference>
<name>A0A561SZ00_9PSEU</name>
<evidence type="ECO:0000313" key="4">
    <source>
        <dbReference type="EMBL" id="TWF80071.1"/>
    </source>
</evidence>
<dbReference type="InterPro" id="IPR035595">
    <property type="entry name" value="UDP_glycos_trans_CS"/>
</dbReference>
<comment type="similarity">
    <text evidence="1 3">Belongs to the UDP-glycosyltransferase family.</text>
</comment>
<proteinExistence type="inferred from homology"/>
<dbReference type="EMBL" id="VIWU01000001">
    <property type="protein sequence ID" value="TWF80071.1"/>
    <property type="molecule type" value="Genomic_DNA"/>
</dbReference>